<dbReference type="RefSeq" id="WP_174496301.1">
    <property type="nucleotide sequence ID" value="NZ_CADDWK010000007.1"/>
</dbReference>
<dbReference type="Proteomes" id="UP000581688">
    <property type="component" value="Unassembled WGS sequence"/>
</dbReference>
<keyword evidence="1" id="KW-0812">Transmembrane</keyword>
<evidence type="ECO:0000256" key="1">
    <source>
        <dbReference type="SAM" id="Phobius"/>
    </source>
</evidence>
<evidence type="ECO:0008006" key="4">
    <source>
        <dbReference type="Google" id="ProtNLM"/>
    </source>
</evidence>
<protein>
    <recommendedName>
        <fullName evidence="4">DUF4386 domain-containing protein</fullName>
    </recommendedName>
</protein>
<feature type="transmembrane region" description="Helical" evidence="1">
    <location>
        <begin position="91"/>
        <end position="113"/>
    </location>
</feature>
<organism evidence="2 3">
    <name type="scientific">Salirhabdus euzebyi</name>
    <dbReference type="NCBI Taxonomy" id="394506"/>
    <lineage>
        <taxon>Bacteria</taxon>
        <taxon>Bacillati</taxon>
        <taxon>Bacillota</taxon>
        <taxon>Bacilli</taxon>
        <taxon>Bacillales</taxon>
        <taxon>Bacillaceae</taxon>
        <taxon>Salirhabdus</taxon>
    </lineage>
</organism>
<reference evidence="2 3" key="1">
    <citation type="submission" date="2020-08" db="EMBL/GenBank/DDBJ databases">
        <title>Genomic Encyclopedia of Type Strains, Phase IV (KMG-IV): sequencing the most valuable type-strain genomes for metagenomic binning, comparative biology and taxonomic classification.</title>
        <authorList>
            <person name="Goeker M."/>
        </authorList>
    </citation>
    <scope>NUCLEOTIDE SEQUENCE [LARGE SCALE GENOMIC DNA]</scope>
    <source>
        <strain evidence="2 3">DSM 19612</strain>
    </source>
</reference>
<evidence type="ECO:0000313" key="2">
    <source>
        <dbReference type="EMBL" id="MBB6451678.1"/>
    </source>
</evidence>
<name>A0A841Q2W0_9BACI</name>
<feature type="transmembrane region" description="Helical" evidence="1">
    <location>
        <begin position="172"/>
        <end position="192"/>
    </location>
</feature>
<gene>
    <name evidence="2" type="ORF">HNQ94_000099</name>
</gene>
<keyword evidence="1" id="KW-1133">Transmembrane helix</keyword>
<feature type="transmembrane region" description="Helical" evidence="1">
    <location>
        <begin position="12"/>
        <end position="39"/>
    </location>
</feature>
<dbReference type="AlphaFoldDB" id="A0A841Q2W0"/>
<keyword evidence="3" id="KW-1185">Reference proteome</keyword>
<sequence length="228" mass="25948">MNRTTDVFYRLGYWGAVLFTITGILYGVSMGVLLSKYPIPKYIDLEQYLMEVDNKFIDLYSFSQGFAFVSTLLFVFFLCTVHLCVQQTKKFISLLSICFGSAFMILACINYFVQFSIVRQSIHLGVTQNLENLVQFNPNSLMNAINMLAWTLFLGLTCLLLGFLFKGVGIKLYTNLSFFVTSLFCLIGFFGFVFNEQFLLLIFQLGMTAGLTVSAIFVAIVFYKRIPI</sequence>
<feature type="transmembrane region" description="Helical" evidence="1">
    <location>
        <begin position="198"/>
        <end position="223"/>
    </location>
</feature>
<proteinExistence type="predicted"/>
<comment type="caution">
    <text evidence="2">The sequence shown here is derived from an EMBL/GenBank/DDBJ whole genome shotgun (WGS) entry which is preliminary data.</text>
</comment>
<dbReference type="EMBL" id="JACHGH010000001">
    <property type="protein sequence ID" value="MBB6451678.1"/>
    <property type="molecule type" value="Genomic_DNA"/>
</dbReference>
<feature type="transmembrane region" description="Helical" evidence="1">
    <location>
        <begin position="147"/>
        <end position="165"/>
    </location>
</feature>
<feature type="transmembrane region" description="Helical" evidence="1">
    <location>
        <begin position="59"/>
        <end position="79"/>
    </location>
</feature>
<evidence type="ECO:0000313" key="3">
    <source>
        <dbReference type="Proteomes" id="UP000581688"/>
    </source>
</evidence>
<accession>A0A841Q2W0</accession>
<keyword evidence="1" id="KW-0472">Membrane</keyword>